<evidence type="ECO:0000259" key="5">
    <source>
        <dbReference type="Pfam" id="PF04542"/>
    </source>
</evidence>
<dbReference type="InterPro" id="IPR007627">
    <property type="entry name" value="RNA_pol_sigma70_r2"/>
</dbReference>
<evidence type="ECO:0000256" key="4">
    <source>
        <dbReference type="ARBA" id="ARBA00023163"/>
    </source>
</evidence>
<feature type="domain" description="RNA polymerase sigma factor 70 region 4 type 2" evidence="6">
    <location>
        <begin position="114"/>
        <end position="164"/>
    </location>
</feature>
<keyword evidence="3" id="KW-0238">DNA-binding</keyword>
<comment type="caution">
    <text evidence="7">The sequence shown here is derived from an EMBL/GenBank/DDBJ whole genome shotgun (WGS) entry which is preliminary data.</text>
</comment>
<organism evidence="7 8">
    <name type="scientific">Butyricicoccus intestinisimiae</name>
    <dbReference type="NCBI Taxonomy" id="2841509"/>
    <lineage>
        <taxon>Bacteria</taxon>
        <taxon>Bacillati</taxon>
        <taxon>Bacillota</taxon>
        <taxon>Clostridia</taxon>
        <taxon>Eubacteriales</taxon>
        <taxon>Butyricicoccaceae</taxon>
        <taxon>Butyricicoccus</taxon>
    </lineage>
</organism>
<evidence type="ECO:0000313" key="7">
    <source>
        <dbReference type="EMBL" id="MBU5490635.1"/>
    </source>
</evidence>
<evidence type="ECO:0000256" key="3">
    <source>
        <dbReference type="ARBA" id="ARBA00023125"/>
    </source>
</evidence>
<dbReference type="CDD" id="cd06171">
    <property type="entry name" value="Sigma70_r4"/>
    <property type="match status" value="1"/>
</dbReference>
<accession>A0ABS6ESF8</accession>
<evidence type="ECO:0000256" key="2">
    <source>
        <dbReference type="ARBA" id="ARBA00023082"/>
    </source>
</evidence>
<reference evidence="7 8" key="1">
    <citation type="submission" date="2021-06" db="EMBL/GenBank/DDBJ databases">
        <authorList>
            <person name="Sun Q."/>
            <person name="Li D."/>
        </authorList>
    </citation>
    <scope>NUCLEOTIDE SEQUENCE [LARGE SCALE GENOMIC DNA]</scope>
    <source>
        <strain evidence="7 8">MSJd-7</strain>
    </source>
</reference>
<evidence type="ECO:0000259" key="6">
    <source>
        <dbReference type="Pfam" id="PF08281"/>
    </source>
</evidence>
<gene>
    <name evidence="7" type="ORF">KQI75_08400</name>
</gene>
<dbReference type="Pfam" id="PF04542">
    <property type="entry name" value="Sigma70_r2"/>
    <property type="match status" value="1"/>
</dbReference>
<keyword evidence="8" id="KW-1185">Reference proteome</keyword>
<name>A0ABS6ESF8_9FIRM</name>
<dbReference type="Proteomes" id="UP000783588">
    <property type="component" value="Unassembled WGS sequence"/>
</dbReference>
<protein>
    <submittedName>
        <fullName evidence="7">RNA polymerase sigma factor</fullName>
    </submittedName>
</protein>
<dbReference type="RefSeq" id="WP_216470305.1">
    <property type="nucleotide sequence ID" value="NZ_JAHLQI010000004.1"/>
</dbReference>
<dbReference type="Pfam" id="PF08281">
    <property type="entry name" value="Sigma70_r4_2"/>
    <property type="match status" value="1"/>
</dbReference>
<evidence type="ECO:0000256" key="1">
    <source>
        <dbReference type="ARBA" id="ARBA00023015"/>
    </source>
</evidence>
<dbReference type="InterPro" id="IPR039425">
    <property type="entry name" value="RNA_pol_sigma-70-like"/>
</dbReference>
<dbReference type="PANTHER" id="PTHR43133">
    <property type="entry name" value="RNA POLYMERASE ECF-TYPE SIGMA FACTO"/>
    <property type="match status" value="1"/>
</dbReference>
<feature type="domain" description="RNA polymerase sigma-70 region 2" evidence="5">
    <location>
        <begin position="22"/>
        <end position="89"/>
    </location>
</feature>
<dbReference type="NCBIfam" id="TIGR02937">
    <property type="entry name" value="sigma70-ECF"/>
    <property type="match status" value="1"/>
</dbReference>
<dbReference type="PANTHER" id="PTHR43133:SF8">
    <property type="entry name" value="RNA POLYMERASE SIGMA FACTOR HI_1459-RELATED"/>
    <property type="match status" value="1"/>
</dbReference>
<keyword evidence="4" id="KW-0804">Transcription</keyword>
<dbReference type="EMBL" id="JAHLQI010000004">
    <property type="protein sequence ID" value="MBU5490635.1"/>
    <property type="molecule type" value="Genomic_DNA"/>
</dbReference>
<keyword evidence="1" id="KW-0805">Transcription regulation</keyword>
<evidence type="ECO:0000313" key="8">
    <source>
        <dbReference type="Proteomes" id="UP000783588"/>
    </source>
</evidence>
<dbReference type="InterPro" id="IPR013249">
    <property type="entry name" value="RNA_pol_sigma70_r4_t2"/>
</dbReference>
<proteinExistence type="predicted"/>
<keyword evidence="2" id="KW-0731">Sigma factor</keyword>
<sequence length="174" mass="20647">MTREDQLIKRITDGDASAMEELIQMYYPELLRYCRWHTPDKQSAEDAVHETFLKLLRHWDGYIHRGKFRAYLYRIAANICTDMYRSHWNTDISLPEGLITQENGYQQAEQEADFLRLTALLPEQQRELVILRYTQQFKLREIAQITGLPLRTVQSRLRAALKTLKSKLSEEGWQ</sequence>
<dbReference type="InterPro" id="IPR014284">
    <property type="entry name" value="RNA_pol_sigma-70_dom"/>
</dbReference>